<keyword evidence="1" id="KW-0175">Coiled coil</keyword>
<dbReference type="AlphaFoldDB" id="A0AAV0WCW2"/>
<evidence type="ECO:0000313" key="2">
    <source>
        <dbReference type="EMBL" id="CAI6353734.1"/>
    </source>
</evidence>
<name>A0AAV0WCW2_9HEMI</name>
<gene>
    <name evidence="2" type="ORF">MEUPH1_LOCUS9819</name>
</gene>
<keyword evidence="3" id="KW-1185">Reference proteome</keyword>
<dbReference type="EMBL" id="CARXXK010000002">
    <property type="protein sequence ID" value="CAI6353734.1"/>
    <property type="molecule type" value="Genomic_DNA"/>
</dbReference>
<organism evidence="2 3">
    <name type="scientific">Macrosiphum euphorbiae</name>
    <name type="common">potato aphid</name>
    <dbReference type="NCBI Taxonomy" id="13131"/>
    <lineage>
        <taxon>Eukaryota</taxon>
        <taxon>Metazoa</taxon>
        <taxon>Ecdysozoa</taxon>
        <taxon>Arthropoda</taxon>
        <taxon>Hexapoda</taxon>
        <taxon>Insecta</taxon>
        <taxon>Pterygota</taxon>
        <taxon>Neoptera</taxon>
        <taxon>Paraneoptera</taxon>
        <taxon>Hemiptera</taxon>
        <taxon>Sternorrhyncha</taxon>
        <taxon>Aphidomorpha</taxon>
        <taxon>Aphidoidea</taxon>
        <taxon>Aphididae</taxon>
        <taxon>Macrosiphini</taxon>
        <taxon>Macrosiphum</taxon>
    </lineage>
</organism>
<reference evidence="2 3" key="1">
    <citation type="submission" date="2023-01" db="EMBL/GenBank/DDBJ databases">
        <authorList>
            <person name="Whitehead M."/>
        </authorList>
    </citation>
    <scope>NUCLEOTIDE SEQUENCE [LARGE SCALE GENOMIC DNA]</scope>
</reference>
<comment type="caution">
    <text evidence="2">The sequence shown here is derived from an EMBL/GenBank/DDBJ whole genome shotgun (WGS) entry which is preliminary data.</text>
</comment>
<evidence type="ECO:0000313" key="3">
    <source>
        <dbReference type="Proteomes" id="UP001160148"/>
    </source>
</evidence>
<evidence type="ECO:0000256" key="1">
    <source>
        <dbReference type="SAM" id="Coils"/>
    </source>
</evidence>
<dbReference type="Proteomes" id="UP001160148">
    <property type="component" value="Unassembled WGS sequence"/>
</dbReference>
<sequence length="144" mass="16952">MSDINKNITTEVNQLKRKIDDIEQKSLEKMVEISGIPTTNDEDCGKIAEEIGIKLNVNIQVEKAVRIPNKNNQFSKILVWLNNKDMKSNLVTKCKRNRTFYANQINVNWSSTVRIYINEYITKVRRHLLYKTKEAAREKQYKYV</sequence>
<proteinExistence type="predicted"/>
<protein>
    <submittedName>
        <fullName evidence="2">Uncharacterized protein</fullName>
    </submittedName>
</protein>
<accession>A0AAV0WCW2</accession>
<feature type="coiled-coil region" evidence="1">
    <location>
        <begin position="5"/>
        <end position="32"/>
    </location>
</feature>